<keyword evidence="7 9" id="KW-0934">Plastid</keyword>
<gene>
    <name evidence="5 9" type="primary">rps3</name>
</gene>
<evidence type="ECO:0000256" key="7">
    <source>
        <dbReference type="RuleBase" id="RU003626"/>
    </source>
</evidence>
<proteinExistence type="inferred from homology"/>
<keyword evidence="7 9" id="KW-0150">Chloroplast</keyword>
<dbReference type="PANTHER" id="PTHR11760:SF19">
    <property type="entry name" value="SMALL RIBOSOMAL SUBUNIT PROTEIN US3C"/>
    <property type="match status" value="1"/>
</dbReference>
<dbReference type="GO" id="GO:0006412">
    <property type="term" value="P:translation"/>
    <property type="evidence" value="ECO:0007669"/>
    <property type="project" value="UniProtKB-UniRule"/>
</dbReference>
<dbReference type="InterPro" id="IPR009019">
    <property type="entry name" value="KH_sf_prok-type"/>
</dbReference>
<evidence type="ECO:0000256" key="3">
    <source>
        <dbReference type="ARBA" id="ARBA00023274"/>
    </source>
</evidence>
<dbReference type="HAMAP" id="MF_01309_B">
    <property type="entry name" value="Ribosomal_uS3_B"/>
    <property type="match status" value="1"/>
</dbReference>
<organism evidence="9">
    <name type="scientific">Codium arenicola</name>
    <dbReference type="NCBI Taxonomy" id="1191365"/>
    <lineage>
        <taxon>Eukaryota</taxon>
        <taxon>Viridiplantae</taxon>
        <taxon>Chlorophyta</taxon>
        <taxon>core chlorophytes</taxon>
        <taxon>Ulvophyceae</taxon>
        <taxon>TCBD clade</taxon>
        <taxon>Bryopsidales</taxon>
        <taxon>Bryopsidineae</taxon>
        <taxon>Codiaceae</taxon>
        <taxon>Codium</taxon>
    </lineage>
</organism>
<dbReference type="Gene3D" id="3.30.1140.32">
    <property type="entry name" value="Ribosomal protein S3, C-terminal domain"/>
    <property type="match status" value="1"/>
</dbReference>
<dbReference type="GO" id="GO:0009507">
    <property type="term" value="C:chloroplast"/>
    <property type="evidence" value="ECO:0007669"/>
    <property type="project" value="UniProtKB-SubCell"/>
</dbReference>
<comment type="subcellular location">
    <subcellularLocation>
        <location evidence="5 7">Plastid</location>
        <location evidence="5 7">Chloroplast</location>
    </subcellularLocation>
</comment>
<reference evidence="9" key="1">
    <citation type="submission" date="2017-03" db="EMBL/GenBank/DDBJ databases">
        <title>Chloroplast genome evolution in siphonous green algae.</title>
        <authorList>
            <person name="Cremen M.C."/>
            <person name="Marcelino V.R."/>
            <person name="Verbruggen H."/>
        </authorList>
    </citation>
    <scope>NUCLEOTIDE SEQUENCE</scope>
</reference>
<evidence type="ECO:0000256" key="5">
    <source>
        <dbReference type="HAMAP-Rule" id="MF_01309"/>
    </source>
</evidence>
<dbReference type="Pfam" id="PF00189">
    <property type="entry name" value="Ribosomal_S3_C"/>
    <property type="match status" value="1"/>
</dbReference>
<dbReference type="GeneID" id="37276342"/>
<dbReference type="NCBIfam" id="TIGR01009">
    <property type="entry name" value="rpsC_bact"/>
    <property type="match status" value="1"/>
</dbReference>
<protein>
    <recommendedName>
        <fullName evidence="4 5">Small ribosomal subunit protein uS3c</fullName>
    </recommendedName>
</protein>
<dbReference type="PROSITE" id="PS00548">
    <property type="entry name" value="RIBOSOMAL_S3"/>
    <property type="match status" value="1"/>
</dbReference>
<evidence type="ECO:0000256" key="4">
    <source>
        <dbReference type="ARBA" id="ARBA00035154"/>
    </source>
</evidence>
<evidence type="ECO:0000256" key="6">
    <source>
        <dbReference type="RuleBase" id="RU003624"/>
    </source>
</evidence>
<dbReference type="InterPro" id="IPR036419">
    <property type="entry name" value="Ribosomal_S3_C_sf"/>
</dbReference>
<dbReference type="RefSeq" id="YP_009472742.1">
    <property type="nucleotide sequence ID" value="NC_037366.1"/>
</dbReference>
<evidence type="ECO:0000313" key="9">
    <source>
        <dbReference type="EMBL" id="ARO74366.1"/>
    </source>
</evidence>
<dbReference type="SUPFAM" id="SSF54821">
    <property type="entry name" value="Ribosomal protein S3 C-terminal domain"/>
    <property type="match status" value="1"/>
</dbReference>
<dbReference type="InterPro" id="IPR005704">
    <property type="entry name" value="Ribosomal_uS3_bac-typ"/>
</dbReference>
<dbReference type="PANTHER" id="PTHR11760">
    <property type="entry name" value="30S/40S RIBOSOMAL PROTEIN S3"/>
    <property type="match status" value="1"/>
</dbReference>
<comment type="similarity">
    <text evidence="1 5 6">Belongs to the universal ribosomal protein uS3 family.</text>
</comment>
<evidence type="ECO:0000259" key="8">
    <source>
        <dbReference type="Pfam" id="PF00189"/>
    </source>
</evidence>
<dbReference type="GO" id="GO:0003735">
    <property type="term" value="F:structural constituent of ribosome"/>
    <property type="evidence" value="ECO:0007669"/>
    <property type="project" value="InterPro"/>
</dbReference>
<evidence type="ECO:0000256" key="1">
    <source>
        <dbReference type="ARBA" id="ARBA00010761"/>
    </source>
</evidence>
<feature type="domain" description="Small ribosomal subunit protein uS3 C-terminal" evidence="8">
    <location>
        <begin position="145"/>
        <end position="225"/>
    </location>
</feature>
<dbReference type="AlphaFoldDB" id="A0A2P0QHY8"/>
<dbReference type="InterPro" id="IPR057258">
    <property type="entry name" value="Ribosomal_uS3"/>
</dbReference>
<keyword evidence="3 5" id="KW-0687">Ribonucleoprotein</keyword>
<dbReference type="GO" id="GO:0022627">
    <property type="term" value="C:cytosolic small ribosomal subunit"/>
    <property type="evidence" value="ECO:0007669"/>
    <property type="project" value="TreeGrafter"/>
</dbReference>
<keyword evidence="2 5" id="KW-0689">Ribosomal protein</keyword>
<dbReference type="InterPro" id="IPR018280">
    <property type="entry name" value="Ribosomal_uS3_CS"/>
</dbReference>
<geneLocation type="chloroplast" evidence="9"/>
<name>A0A2P0QHY8_9CHLO</name>
<dbReference type="EMBL" id="KY819066">
    <property type="protein sequence ID" value="ARO74366.1"/>
    <property type="molecule type" value="Genomic_DNA"/>
</dbReference>
<evidence type="ECO:0000256" key="2">
    <source>
        <dbReference type="ARBA" id="ARBA00022980"/>
    </source>
</evidence>
<sequence>MGQKIHPYGFRLGVIHKHHANWFADKKNYSAYFFEDLYIREFLDQQLANTGILKVHIARQPFNSIHISLFCIKTNYFLTPGRNNLKTIQTKLQTLLANYQISSKIIWNFPNKINQYNQPLRLSVQLIDHPNYEQNALFLAQFLIDQLEKRIAFRRAVKKTLKRFKKDTIYGIKIQISGRVNGAEIARTEWVREGQVPLQTLSANIDYTFRTAKTIYGILGIKIWIFQKN</sequence>
<dbReference type="SUPFAM" id="SSF54814">
    <property type="entry name" value="Prokaryotic type KH domain (KH-domain type II)"/>
    <property type="match status" value="1"/>
</dbReference>
<accession>A0A2P0QHY8</accession>
<dbReference type="InterPro" id="IPR015946">
    <property type="entry name" value="KH_dom-like_a/b"/>
</dbReference>
<dbReference type="Gene3D" id="3.30.300.20">
    <property type="match status" value="1"/>
</dbReference>
<dbReference type="GO" id="GO:0003723">
    <property type="term" value="F:RNA binding"/>
    <property type="evidence" value="ECO:0007669"/>
    <property type="project" value="InterPro"/>
</dbReference>
<dbReference type="CDD" id="cd02412">
    <property type="entry name" value="KH-II_30S_S3"/>
    <property type="match status" value="1"/>
</dbReference>
<comment type="subunit">
    <text evidence="5 7">Part of the 30S ribosomal subunit.</text>
</comment>
<dbReference type="InterPro" id="IPR001351">
    <property type="entry name" value="Ribosomal_uS3_C"/>
</dbReference>